<gene>
    <name evidence="3" type="ORF">EV201_0906</name>
</gene>
<protein>
    <submittedName>
        <fullName evidence="3">Transglutaminase superfamily protein</fullName>
    </submittedName>
</protein>
<evidence type="ECO:0000313" key="4">
    <source>
        <dbReference type="Proteomes" id="UP000293562"/>
    </source>
</evidence>
<dbReference type="RefSeq" id="WP_130306166.1">
    <property type="nucleotide sequence ID" value="NZ_SHKN01000001.1"/>
</dbReference>
<dbReference type="InterPro" id="IPR038765">
    <property type="entry name" value="Papain-like_cys_pep_sf"/>
</dbReference>
<name>A0A4Q7VJA7_9BACT</name>
<evidence type="ECO:0000313" key="3">
    <source>
        <dbReference type="EMBL" id="RZT96270.1"/>
    </source>
</evidence>
<feature type="chain" id="PRO_5020233771" evidence="1">
    <location>
        <begin position="20"/>
        <end position="376"/>
    </location>
</feature>
<organism evidence="3 4">
    <name type="scientific">Ancylomarina subtilis</name>
    <dbReference type="NCBI Taxonomy" id="1639035"/>
    <lineage>
        <taxon>Bacteria</taxon>
        <taxon>Pseudomonadati</taxon>
        <taxon>Bacteroidota</taxon>
        <taxon>Bacteroidia</taxon>
        <taxon>Marinilabiliales</taxon>
        <taxon>Marinifilaceae</taxon>
        <taxon>Ancylomarina</taxon>
    </lineage>
</organism>
<dbReference type="InterPro" id="IPR002931">
    <property type="entry name" value="Transglutaminase-like"/>
</dbReference>
<dbReference type="AlphaFoldDB" id="A0A4Q7VJA7"/>
<dbReference type="EMBL" id="SHKN01000001">
    <property type="protein sequence ID" value="RZT96270.1"/>
    <property type="molecule type" value="Genomic_DNA"/>
</dbReference>
<comment type="caution">
    <text evidence="3">The sequence shown here is derived from an EMBL/GenBank/DDBJ whole genome shotgun (WGS) entry which is preliminary data.</text>
</comment>
<sequence>MKLKILILIVLVISTQAIVAQSELKTVKANSPQVDIKDGNTLKKNAWRIAPDANPDIYTTSAKKVTFYTDIDSISFDIEPNQQYDFVILLNEKDSARTRIVWEPSKLEVLRKASEYNNSDNRYIPEFTYQSQDNSNLIKTRETLKLDSIAGNGSELLQIFNLLHWVHNIVKHDGNSYNPKNKNAIELVNACKIENRGINCRMMATMLNECYLSMGIKSRYITCMPRETKFNDCHVINMVYSTELNKWIWIDPTFDAYVMDEKGNLLGIQEVRERLIQGLPLVLNADANWNRTNLQSKEHYLEFYMAKNLYRLQVPLISGYNTETSESGKEITYIELLPLDGIEQNPQKSEFTNNKTGVKFVNYKTNNSDLFWAKPE</sequence>
<dbReference type="Gene3D" id="3.10.620.30">
    <property type="match status" value="1"/>
</dbReference>
<proteinExistence type="predicted"/>
<dbReference type="Proteomes" id="UP000293562">
    <property type="component" value="Unassembled WGS sequence"/>
</dbReference>
<feature type="signal peptide" evidence="1">
    <location>
        <begin position="1"/>
        <end position="19"/>
    </location>
</feature>
<evidence type="ECO:0000256" key="1">
    <source>
        <dbReference type="SAM" id="SignalP"/>
    </source>
</evidence>
<accession>A0A4Q7VJA7</accession>
<dbReference type="Pfam" id="PF01841">
    <property type="entry name" value="Transglut_core"/>
    <property type="match status" value="1"/>
</dbReference>
<dbReference type="OrthoDB" id="5166556at2"/>
<evidence type="ECO:0000259" key="2">
    <source>
        <dbReference type="Pfam" id="PF01841"/>
    </source>
</evidence>
<dbReference type="SUPFAM" id="SSF54001">
    <property type="entry name" value="Cysteine proteinases"/>
    <property type="match status" value="1"/>
</dbReference>
<feature type="domain" description="Transglutaminase-like" evidence="2">
    <location>
        <begin position="150"/>
        <end position="252"/>
    </location>
</feature>
<keyword evidence="4" id="KW-1185">Reference proteome</keyword>
<keyword evidence="1" id="KW-0732">Signal</keyword>
<reference evidence="3 4" key="1">
    <citation type="submission" date="2019-02" db="EMBL/GenBank/DDBJ databases">
        <title>Genomic Encyclopedia of Type Strains, Phase IV (KMG-IV): sequencing the most valuable type-strain genomes for metagenomic binning, comparative biology and taxonomic classification.</title>
        <authorList>
            <person name="Goeker M."/>
        </authorList>
    </citation>
    <scope>NUCLEOTIDE SEQUENCE [LARGE SCALE GENOMIC DNA]</scope>
    <source>
        <strain evidence="3 4">DSM 28825</strain>
    </source>
</reference>